<dbReference type="InterPro" id="IPR020449">
    <property type="entry name" value="Tscrpt_reg_AraC-type_HTH"/>
</dbReference>
<dbReference type="PROSITE" id="PS00041">
    <property type="entry name" value="HTH_ARAC_FAMILY_1"/>
    <property type="match status" value="1"/>
</dbReference>
<dbReference type="GO" id="GO:0043565">
    <property type="term" value="F:sequence-specific DNA binding"/>
    <property type="evidence" value="ECO:0007669"/>
    <property type="project" value="InterPro"/>
</dbReference>
<dbReference type="Gene3D" id="6.10.250.690">
    <property type="match status" value="1"/>
</dbReference>
<accession>A0A3R7HKE9</accession>
<dbReference type="InterPro" id="IPR009057">
    <property type="entry name" value="Homeodomain-like_sf"/>
</dbReference>
<dbReference type="Gene3D" id="1.10.10.60">
    <property type="entry name" value="Homeodomain-like"/>
    <property type="match status" value="1"/>
</dbReference>
<dbReference type="PANTHER" id="PTHR47893:SF1">
    <property type="entry name" value="REGULATORY PROTEIN PCHR"/>
    <property type="match status" value="1"/>
</dbReference>
<evidence type="ECO:0000259" key="6">
    <source>
        <dbReference type="PROSITE" id="PS01124"/>
    </source>
</evidence>
<dbReference type="GO" id="GO:0003700">
    <property type="term" value="F:DNA-binding transcription factor activity"/>
    <property type="evidence" value="ECO:0007669"/>
    <property type="project" value="InterPro"/>
</dbReference>
<evidence type="ECO:0000256" key="5">
    <source>
        <dbReference type="SAM" id="MobiDB-lite"/>
    </source>
</evidence>
<keyword evidence="3" id="KW-0804">Transcription</keyword>
<dbReference type="InterPro" id="IPR011006">
    <property type="entry name" value="CheY-like_superfamily"/>
</dbReference>
<reference evidence="8 9" key="1">
    <citation type="submission" date="2016-07" db="EMBL/GenBank/DDBJ databases">
        <title>Genome analysis of Burkholderia fungorum ES3-20.</title>
        <authorList>
            <person name="Xu D."/>
            <person name="Yao R."/>
            <person name="Zheng S."/>
        </authorList>
    </citation>
    <scope>NUCLEOTIDE SEQUENCE [LARGE SCALE GENOMIC DNA]</scope>
    <source>
        <strain evidence="8 9">ES3-20</strain>
    </source>
</reference>
<dbReference type="PROSITE" id="PS01124">
    <property type="entry name" value="HTH_ARAC_FAMILY_2"/>
    <property type="match status" value="1"/>
</dbReference>
<organism evidence="8 9">
    <name type="scientific">Paraburkholderia fungorum</name>
    <dbReference type="NCBI Taxonomy" id="134537"/>
    <lineage>
        <taxon>Bacteria</taxon>
        <taxon>Pseudomonadati</taxon>
        <taxon>Pseudomonadota</taxon>
        <taxon>Betaproteobacteria</taxon>
        <taxon>Burkholderiales</taxon>
        <taxon>Burkholderiaceae</taxon>
        <taxon>Paraburkholderia</taxon>
    </lineage>
</organism>
<evidence type="ECO:0000256" key="3">
    <source>
        <dbReference type="ARBA" id="ARBA00023163"/>
    </source>
</evidence>
<evidence type="ECO:0000256" key="2">
    <source>
        <dbReference type="ARBA" id="ARBA00023125"/>
    </source>
</evidence>
<dbReference type="InterPro" id="IPR053142">
    <property type="entry name" value="PchR_regulatory_protein"/>
</dbReference>
<dbReference type="SMART" id="SM00342">
    <property type="entry name" value="HTH_ARAC"/>
    <property type="match status" value="1"/>
</dbReference>
<name>A0A3R7HKE9_9BURK</name>
<dbReference type="CDD" id="cd19920">
    <property type="entry name" value="REC_PA4781-like"/>
    <property type="match status" value="1"/>
</dbReference>
<dbReference type="InterPro" id="IPR018060">
    <property type="entry name" value="HTH_AraC"/>
</dbReference>
<dbReference type="PRINTS" id="PR00032">
    <property type="entry name" value="HTHARAC"/>
</dbReference>
<dbReference type="Pfam" id="PF00072">
    <property type="entry name" value="Response_reg"/>
    <property type="match status" value="1"/>
</dbReference>
<keyword evidence="4" id="KW-0597">Phosphoprotein</keyword>
<dbReference type="GO" id="GO:0000160">
    <property type="term" value="P:phosphorelay signal transduction system"/>
    <property type="evidence" value="ECO:0007669"/>
    <property type="project" value="InterPro"/>
</dbReference>
<evidence type="ECO:0000313" key="9">
    <source>
        <dbReference type="Proteomes" id="UP000283709"/>
    </source>
</evidence>
<feature type="region of interest" description="Disordered" evidence="5">
    <location>
        <begin position="246"/>
        <end position="269"/>
    </location>
</feature>
<feature type="domain" description="HTH araC/xylS-type" evidence="6">
    <location>
        <begin position="154"/>
        <end position="252"/>
    </location>
</feature>
<dbReference type="RefSeq" id="WP_120342823.1">
    <property type="nucleotide sequence ID" value="NZ_MCAS01000002.1"/>
</dbReference>
<dbReference type="SMART" id="SM00448">
    <property type="entry name" value="REC"/>
    <property type="match status" value="1"/>
</dbReference>
<keyword evidence="2 8" id="KW-0238">DNA-binding</keyword>
<dbReference type="Proteomes" id="UP000283709">
    <property type="component" value="Unassembled WGS sequence"/>
</dbReference>
<dbReference type="SUPFAM" id="SSF46689">
    <property type="entry name" value="Homeodomain-like"/>
    <property type="match status" value="2"/>
</dbReference>
<comment type="caution">
    <text evidence="8">The sequence shown here is derived from an EMBL/GenBank/DDBJ whole genome shotgun (WGS) entry which is preliminary data.</text>
</comment>
<evidence type="ECO:0000259" key="7">
    <source>
        <dbReference type="PROSITE" id="PS50110"/>
    </source>
</evidence>
<protein>
    <submittedName>
        <fullName evidence="8">DNA-binding response regulator</fullName>
    </submittedName>
</protein>
<dbReference type="Pfam" id="PF12833">
    <property type="entry name" value="HTH_18"/>
    <property type="match status" value="1"/>
</dbReference>
<dbReference type="PANTHER" id="PTHR47893">
    <property type="entry name" value="REGULATORY PROTEIN PCHR"/>
    <property type="match status" value="1"/>
</dbReference>
<evidence type="ECO:0000313" key="8">
    <source>
        <dbReference type="EMBL" id="RKF50102.1"/>
    </source>
</evidence>
<evidence type="ECO:0000256" key="1">
    <source>
        <dbReference type="ARBA" id="ARBA00023015"/>
    </source>
</evidence>
<dbReference type="EMBL" id="MCAS01000002">
    <property type="protein sequence ID" value="RKF50102.1"/>
    <property type="molecule type" value="Genomic_DNA"/>
</dbReference>
<dbReference type="InterPro" id="IPR001789">
    <property type="entry name" value="Sig_transdc_resp-reg_receiver"/>
</dbReference>
<dbReference type="SUPFAM" id="SSF52172">
    <property type="entry name" value="CheY-like"/>
    <property type="match status" value="1"/>
</dbReference>
<feature type="domain" description="Response regulatory" evidence="7">
    <location>
        <begin position="12"/>
        <end position="128"/>
    </location>
</feature>
<dbReference type="OrthoDB" id="8874570at2"/>
<proteinExistence type="predicted"/>
<keyword evidence="1" id="KW-0805">Transcription regulation</keyword>
<evidence type="ECO:0000256" key="4">
    <source>
        <dbReference type="PROSITE-ProRule" id="PRU00169"/>
    </source>
</evidence>
<dbReference type="Gene3D" id="3.40.50.2300">
    <property type="match status" value="1"/>
</dbReference>
<gene>
    <name evidence="8" type="ORF">BCY88_15175</name>
</gene>
<dbReference type="InterPro" id="IPR018062">
    <property type="entry name" value="HTH_AraC-typ_CS"/>
</dbReference>
<sequence>MSPRNSVLTDAHLLLIDDQPDQLRLLIDLVRNAGCRISVGFDGSQAYQRALAISPDLILMDVRMPRIDGFAACRLLAADPRTAAIPVIFLTVAGDLHDRINGLEIGGVDYVVKPFEPDEVLARIRVHLARTHGNRYVADEPSVSDFAGNSVIVRAAIRHLSQNLNNPPTVEQLARLVGTNEKRLSRAFREDLGQTVFEYLRDERLRIAQKLLRHTPLSIANIAEEIGFSSAANFATAFRERFQMTPSTYREEQRGSEPTDTQEFAVDAE</sequence>
<feature type="modified residue" description="4-aspartylphosphate" evidence="4">
    <location>
        <position position="61"/>
    </location>
</feature>
<dbReference type="AlphaFoldDB" id="A0A3R7HKE9"/>
<dbReference type="PROSITE" id="PS50110">
    <property type="entry name" value="RESPONSE_REGULATORY"/>
    <property type="match status" value="1"/>
</dbReference>